<dbReference type="AlphaFoldDB" id="A0A6A1V221"/>
<dbReference type="Proteomes" id="UP000516437">
    <property type="component" value="Chromosome 7"/>
</dbReference>
<keyword evidence="2" id="KW-1185">Reference proteome</keyword>
<protein>
    <submittedName>
        <fullName evidence="1">Uncharacterized protein</fullName>
    </submittedName>
</protein>
<dbReference type="EMBL" id="RXIC02000025">
    <property type="protein sequence ID" value="KAB1206078.1"/>
    <property type="molecule type" value="Genomic_DNA"/>
</dbReference>
<organism evidence="1 2">
    <name type="scientific">Morella rubra</name>
    <name type="common">Chinese bayberry</name>
    <dbReference type="NCBI Taxonomy" id="262757"/>
    <lineage>
        <taxon>Eukaryota</taxon>
        <taxon>Viridiplantae</taxon>
        <taxon>Streptophyta</taxon>
        <taxon>Embryophyta</taxon>
        <taxon>Tracheophyta</taxon>
        <taxon>Spermatophyta</taxon>
        <taxon>Magnoliopsida</taxon>
        <taxon>eudicotyledons</taxon>
        <taxon>Gunneridae</taxon>
        <taxon>Pentapetalae</taxon>
        <taxon>rosids</taxon>
        <taxon>fabids</taxon>
        <taxon>Fagales</taxon>
        <taxon>Myricaceae</taxon>
        <taxon>Morella</taxon>
    </lineage>
</organism>
<comment type="caution">
    <text evidence="1">The sequence shown here is derived from an EMBL/GenBank/DDBJ whole genome shotgun (WGS) entry which is preliminary data.</text>
</comment>
<evidence type="ECO:0000313" key="1">
    <source>
        <dbReference type="EMBL" id="KAB1206078.1"/>
    </source>
</evidence>
<accession>A0A6A1V221</accession>
<name>A0A6A1V221_9ROSI</name>
<gene>
    <name evidence="1" type="ORF">CJ030_MR7G009307</name>
</gene>
<proteinExistence type="predicted"/>
<reference evidence="1 2" key="1">
    <citation type="journal article" date="2019" name="Plant Biotechnol. J.">
        <title>The red bayberry genome and genetic basis of sex determination.</title>
        <authorList>
            <person name="Jia H.M."/>
            <person name="Jia H.J."/>
            <person name="Cai Q.L."/>
            <person name="Wang Y."/>
            <person name="Zhao H.B."/>
            <person name="Yang W.F."/>
            <person name="Wang G.Y."/>
            <person name="Li Y.H."/>
            <person name="Zhan D.L."/>
            <person name="Shen Y.T."/>
            <person name="Niu Q.F."/>
            <person name="Chang L."/>
            <person name="Qiu J."/>
            <person name="Zhao L."/>
            <person name="Xie H.B."/>
            <person name="Fu W.Y."/>
            <person name="Jin J."/>
            <person name="Li X.W."/>
            <person name="Jiao Y."/>
            <person name="Zhou C.C."/>
            <person name="Tu T."/>
            <person name="Chai C.Y."/>
            <person name="Gao J.L."/>
            <person name="Fan L.J."/>
            <person name="van de Weg E."/>
            <person name="Wang J.Y."/>
            <person name="Gao Z.S."/>
        </authorList>
    </citation>
    <scope>NUCLEOTIDE SEQUENCE [LARGE SCALE GENOMIC DNA]</scope>
    <source>
        <tissue evidence="1">Leaves</tissue>
    </source>
</reference>
<evidence type="ECO:0000313" key="2">
    <source>
        <dbReference type="Proteomes" id="UP000516437"/>
    </source>
</evidence>
<sequence length="169" mass="19343">MNDCYEYDMSYCINISWVWETIIHPERNPYPEVVLGSGDGTAHSGIVQATTERIVVGIPRQWNKCMPNRVLTWQMMIFMSEQTLDFDTYILVVKIWTYITDAFEVYLGYKPQWFFKGPPLPPLPCVKDFELVDVDPALLHIVPPPPALPVEGSGETVFINLTSDTEPED</sequence>